<evidence type="ECO:0000313" key="2">
    <source>
        <dbReference type="EMBL" id="WFR94907.1"/>
    </source>
</evidence>
<organism evidence="2 3">
    <name type="scientific">Rhizobium tumorigenes</name>
    <dbReference type="NCBI Taxonomy" id="2041385"/>
    <lineage>
        <taxon>Bacteria</taxon>
        <taxon>Pseudomonadati</taxon>
        <taxon>Pseudomonadota</taxon>
        <taxon>Alphaproteobacteria</taxon>
        <taxon>Hyphomicrobiales</taxon>
        <taxon>Rhizobiaceae</taxon>
        <taxon>Rhizobium/Agrobacterium group</taxon>
        <taxon>Rhizobium</taxon>
    </lineage>
</organism>
<dbReference type="RefSeq" id="WP_154677468.1">
    <property type="nucleotide sequence ID" value="NZ_CP117255.1"/>
</dbReference>
<evidence type="ECO:0000256" key="1">
    <source>
        <dbReference type="SAM" id="MobiDB-lite"/>
    </source>
</evidence>
<name>A0AAF1K979_9HYPH</name>
<dbReference type="Proteomes" id="UP000249499">
    <property type="component" value="Chromosome"/>
</dbReference>
<protein>
    <submittedName>
        <fullName evidence="2">Uncharacterized protein</fullName>
    </submittedName>
</protein>
<evidence type="ECO:0000313" key="3">
    <source>
        <dbReference type="Proteomes" id="UP000249499"/>
    </source>
</evidence>
<reference evidence="3" key="2">
    <citation type="journal article" date="2023" name="MicrobiologyOpen">
        <title>Genomics of the tumorigenes clade of the family Rhizobiaceae and description of Rhizobium rhododendri sp. nov.</title>
        <authorList>
            <person name="Kuzmanovic N."/>
            <person name="diCenzo G.C."/>
            <person name="Bunk B."/>
            <person name="Sproeer C."/>
            <person name="Fruehling A."/>
            <person name="Neumann-Schaal M."/>
            <person name="Overmann J."/>
            <person name="Smalla K."/>
        </authorList>
    </citation>
    <scope>NUCLEOTIDE SEQUENCE [LARGE SCALE GENOMIC DNA]</scope>
    <source>
        <strain evidence="3">1078</strain>
    </source>
</reference>
<accession>A0AAF1K979</accession>
<dbReference type="KEGG" id="rtu:PR017_14005"/>
<sequence>MTSKVPDKKRRARSVDRRSQRQTRGIRLGRPAVPVDLDHTSSEFELKETD</sequence>
<feature type="region of interest" description="Disordered" evidence="1">
    <location>
        <begin position="1"/>
        <end position="50"/>
    </location>
</feature>
<proteinExistence type="predicted"/>
<dbReference type="EMBL" id="CP117255">
    <property type="protein sequence ID" value="WFR94907.1"/>
    <property type="molecule type" value="Genomic_DNA"/>
</dbReference>
<feature type="compositionally biased region" description="Basic and acidic residues" evidence="1">
    <location>
        <begin position="36"/>
        <end position="50"/>
    </location>
</feature>
<reference evidence="2 3" key="1">
    <citation type="journal article" date="2018" name="Sci. Rep.">
        <title>Rhizobium tumorigenes sp. nov., a novel plant tumorigenic bacterium isolated from cane gall tumors on thornless blackberry.</title>
        <authorList>
            <person name="Kuzmanovi N."/>
            <person name="Smalla K."/>
            <person name="Gronow S."/>
            <person name="PuBawska J."/>
        </authorList>
    </citation>
    <scope>NUCLEOTIDE SEQUENCE [LARGE SCALE GENOMIC DNA]</scope>
    <source>
        <strain evidence="2 3">1078</strain>
    </source>
</reference>
<keyword evidence="3" id="KW-1185">Reference proteome</keyword>
<dbReference type="AlphaFoldDB" id="A0AAF1K979"/>
<gene>
    <name evidence="2" type="ORF">PR017_14005</name>
</gene>